<evidence type="ECO:0000313" key="1">
    <source>
        <dbReference type="EMBL" id="QHU07985.1"/>
    </source>
</evidence>
<proteinExistence type="predicted"/>
<reference evidence="1" key="1">
    <citation type="journal article" date="2020" name="Nature">
        <title>Giant virus diversity and host interactions through global metagenomics.</title>
        <authorList>
            <person name="Schulz F."/>
            <person name="Roux S."/>
            <person name="Paez-Espino D."/>
            <person name="Jungbluth S."/>
            <person name="Walsh D.A."/>
            <person name="Denef V.J."/>
            <person name="McMahon K.D."/>
            <person name="Konstantinidis K.T."/>
            <person name="Eloe-Fadrosh E.A."/>
            <person name="Kyrpides N.C."/>
            <person name="Woyke T."/>
        </authorList>
    </citation>
    <scope>NUCLEOTIDE SEQUENCE</scope>
    <source>
        <strain evidence="1">GVMAG-S-1062768-28</strain>
    </source>
</reference>
<organism evidence="1">
    <name type="scientific">viral metagenome</name>
    <dbReference type="NCBI Taxonomy" id="1070528"/>
    <lineage>
        <taxon>unclassified sequences</taxon>
        <taxon>metagenomes</taxon>
        <taxon>organismal metagenomes</taxon>
    </lineage>
</organism>
<dbReference type="Gene3D" id="3.70.10.10">
    <property type="match status" value="1"/>
</dbReference>
<name>A0A6C0JQE7_9ZZZZ</name>
<dbReference type="AlphaFoldDB" id="A0A6C0JQE7"/>
<accession>A0A6C0JQE7</accession>
<dbReference type="EMBL" id="MN740694">
    <property type="protein sequence ID" value="QHU07985.1"/>
    <property type="molecule type" value="Genomic_DNA"/>
</dbReference>
<sequence length="262" mass="30714">MGILFSFTVRGTRLRALFLFLSGIIQDKITTLHLSKTQIICNELSSNKRILFEYNLESKNLVNYQYNYTDQDVTKIRFELKWLNEKLQEVKIKNHITFSISEEEPDFLSVDIDNQKAKKIKLSLAPEMKIQVPPSNIYYEQPITMNKEDFLPFLKIKPTTKEGKQVREEIEIKIQSPNFLKFTRVSDTSETEKYGTFKKDKAVFKETFYINEIKHIFKLHTSTAIFNIYQPKEEKMPLCIGGNCSESGTWRIFIHCSSVKPK</sequence>
<protein>
    <submittedName>
        <fullName evidence="1">Uncharacterized protein</fullName>
    </submittedName>
</protein>